<dbReference type="AlphaFoldDB" id="U4KLT6"/>
<evidence type="ECO:0000313" key="8">
    <source>
        <dbReference type="EMBL" id="CCV64949.1"/>
    </source>
</evidence>
<dbReference type="RefSeq" id="WP_030003832.1">
    <property type="nucleotide sequence ID" value="NC_022538.1"/>
</dbReference>
<evidence type="ECO:0000256" key="3">
    <source>
        <dbReference type="ARBA" id="ARBA00022692"/>
    </source>
</evidence>
<evidence type="ECO:0000256" key="1">
    <source>
        <dbReference type="ARBA" id="ARBA00004127"/>
    </source>
</evidence>
<dbReference type="InterPro" id="IPR003667">
    <property type="entry name" value="NqrDE/RnfAE"/>
</dbReference>
<dbReference type="GO" id="GO:0016020">
    <property type="term" value="C:membrane"/>
    <property type="evidence" value="ECO:0007669"/>
    <property type="project" value="InterPro"/>
</dbReference>
<keyword evidence="4" id="KW-1278">Translocase</keyword>
<dbReference type="OrthoDB" id="9803631at2"/>
<keyword evidence="2" id="KW-0813">Transport</keyword>
<feature type="transmembrane region" description="Helical" evidence="7">
    <location>
        <begin position="72"/>
        <end position="92"/>
    </location>
</feature>
<dbReference type="GO" id="GO:0012505">
    <property type="term" value="C:endomembrane system"/>
    <property type="evidence" value="ECO:0007669"/>
    <property type="project" value="UniProtKB-SubCell"/>
</dbReference>
<feature type="transmembrane region" description="Helical" evidence="7">
    <location>
        <begin position="39"/>
        <end position="60"/>
    </location>
</feature>
<protein>
    <submittedName>
        <fullName evidence="8">Putative electron transport complex, RnfABCDGE type, A subunit</fullName>
    </submittedName>
</protein>
<feature type="transmembrane region" description="Helical" evidence="7">
    <location>
        <begin position="104"/>
        <end position="122"/>
    </location>
</feature>
<gene>
    <name evidence="8" type="primary">rnfA</name>
    <name evidence="8" type="ORF">BN85413720</name>
</gene>
<feature type="transmembrane region" description="Helical" evidence="7">
    <location>
        <begin position="162"/>
        <end position="185"/>
    </location>
</feature>
<accession>U4KLT6</accession>
<reference evidence="8 9" key="1">
    <citation type="journal article" date="2013" name="J. Mol. Microbiol. Biotechnol.">
        <title>Analysis of the Complete Genomes of Acholeplasma brassicae , A. palmae and A. laidlawii and Their Comparison to the Obligate Parasites from ' Candidatus Phytoplasma'.</title>
        <authorList>
            <person name="Kube M."/>
            <person name="Siewert C."/>
            <person name="Migdoll A.M."/>
            <person name="Duduk B."/>
            <person name="Holz S."/>
            <person name="Rabus R."/>
            <person name="Seemuller E."/>
            <person name="Mitrovic J."/>
            <person name="Muller I."/>
            <person name="Buttner C."/>
            <person name="Reinhardt R."/>
        </authorList>
    </citation>
    <scope>NUCLEOTIDE SEQUENCE [LARGE SCALE GENOMIC DNA]</scope>
    <source>
        <strain evidence="8 9">J233</strain>
    </source>
</reference>
<keyword evidence="5 7" id="KW-1133">Transmembrane helix</keyword>
<organism evidence="8 9">
    <name type="scientific">Alteracholeplasma palmae (strain ATCC 49389 / J233)</name>
    <name type="common">Acholeplasma palmae</name>
    <dbReference type="NCBI Taxonomy" id="1318466"/>
    <lineage>
        <taxon>Bacteria</taxon>
        <taxon>Bacillati</taxon>
        <taxon>Mycoplasmatota</taxon>
        <taxon>Mollicutes</taxon>
        <taxon>Acholeplasmatales</taxon>
        <taxon>Acholeplasmataceae</taxon>
        <taxon>Acholeplasma</taxon>
    </lineage>
</organism>
<dbReference type="KEGG" id="apal:BN85413720"/>
<comment type="subcellular location">
    <subcellularLocation>
        <location evidence="1">Endomembrane system</location>
        <topology evidence="1">Multi-pass membrane protein</topology>
    </subcellularLocation>
</comment>
<feature type="transmembrane region" description="Helical" evidence="7">
    <location>
        <begin position="128"/>
        <end position="150"/>
    </location>
</feature>
<evidence type="ECO:0000256" key="7">
    <source>
        <dbReference type="SAM" id="Phobius"/>
    </source>
</evidence>
<dbReference type="STRING" id="1318466.BN85413720"/>
<proteinExistence type="predicted"/>
<evidence type="ECO:0000256" key="5">
    <source>
        <dbReference type="ARBA" id="ARBA00022989"/>
    </source>
</evidence>
<name>U4KLT6_ALTPJ</name>
<keyword evidence="3 7" id="KW-0812">Transmembrane</keyword>
<dbReference type="EMBL" id="FO681347">
    <property type="protein sequence ID" value="CCV64949.1"/>
    <property type="molecule type" value="Genomic_DNA"/>
</dbReference>
<evidence type="ECO:0000256" key="2">
    <source>
        <dbReference type="ARBA" id="ARBA00022448"/>
    </source>
</evidence>
<dbReference type="Pfam" id="PF02508">
    <property type="entry name" value="Rnf-Nqr"/>
    <property type="match status" value="1"/>
</dbReference>
<sequence length="188" mass="20924">MIFTFIATILSALFYQNVVLTKTALTEDSLKDETRIVPVLKYSGCVSLFTLVIFLVSYPIYQYGLKPFDLGYFNYLLVVLLMVGLHALITYLLNKKNKDQYKELISNMILNSAVIFITLMSYQENSFLSALAVVLGSLLGYMGVMVLLTTIQVRLKTAPDSLVIKGLPMLLIILGVMAVAFRGLAGIF</sequence>
<dbReference type="Proteomes" id="UP000032740">
    <property type="component" value="Chromosome"/>
</dbReference>
<evidence type="ECO:0000256" key="4">
    <source>
        <dbReference type="ARBA" id="ARBA00022967"/>
    </source>
</evidence>
<evidence type="ECO:0000313" key="9">
    <source>
        <dbReference type="Proteomes" id="UP000032740"/>
    </source>
</evidence>
<keyword evidence="9" id="KW-1185">Reference proteome</keyword>
<dbReference type="HOGENOM" id="CLU_1438202_0_0_14"/>
<keyword evidence="6 7" id="KW-0472">Membrane</keyword>
<evidence type="ECO:0000256" key="6">
    <source>
        <dbReference type="ARBA" id="ARBA00023136"/>
    </source>
</evidence>